<dbReference type="InterPro" id="IPR017665">
    <property type="entry name" value="Guanylate_kinase"/>
</dbReference>
<keyword evidence="6 13" id="KW-0963">Cytoplasm</keyword>
<gene>
    <name evidence="13" type="primary">gmk</name>
    <name evidence="15" type="ORF">EV210_10199</name>
</gene>
<evidence type="ECO:0000256" key="3">
    <source>
        <dbReference type="ARBA" id="ARBA00005790"/>
    </source>
</evidence>
<dbReference type="PROSITE" id="PS50052">
    <property type="entry name" value="GUANYLATE_KINASE_2"/>
    <property type="match status" value="1"/>
</dbReference>
<comment type="caution">
    <text evidence="15">The sequence shown here is derived from an EMBL/GenBank/DDBJ whole genome shotgun (WGS) entry which is preliminary data.</text>
</comment>
<evidence type="ECO:0000256" key="4">
    <source>
        <dbReference type="ARBA" id="ARBA00012961"/>
    </source>
</evidence>
<dbReference type="FunFam" id="3.40.50.300:FF:000855">
    <property type="entry name" value="Guanylate kinase"/>
    <property type="match status" value="1"/>
</dbReference>
<evidence type="ECO:0000256" key="6">
    <source>
        <dbReference type="ARBA" id="ARBA00022490"/>
    </source>
</evidence>
<dbReference type="Gene3D" id="3.30.63.10">
    <property type="entry name" value="Guanylate Kinase phosphate binding domain"/>
    <property type="match status" value="1"/>
</dbReference>
<dbReference type="SMART" id="SM00072">
    <property type="entry name" value="GuKc"/>
    <property type="match status" value="1"/>
</dbReference>
<dbReference type="InterPro" id="IPR008145">
    <property type="entry name" value="GK/Ca_channel_bsu"/>
</dbReference>
<keyword evidence="10 13" id="KW-0067">ATP-binding</keyword>
<evidence type="ECO:0000256" key="12">
    <source>
        <dbReference type="ARBA" id="ARBA00048594"/>
    </source>
</evidence>
<dbReference type="GO" id="GO:0005829">
    <property type="term" value="C:cytosol"/>
    <property type="evidence" value="ECO:0007669"/>
    <property type="project" value="TreeGrafter"/>
</dbReference>
<evidence type="ECO:0000256" key="13">
    <source>
        <dbReference type="HAMAP-Rule" id="MF_00328"/>
    </source>
</evidence>
<name>A0A4R1Q4G5_9FIRM</name>
<dbReference type="AlphaFoldDB" id="A0A4R1Q4G5"/>
<dbReference type="GO" id="GO:0005524">
    <property type="term" value="F:ATP binding"/>
    <property type="evidence" value="ECO:0007669"/>
    <property type="project" value="UniProtKB-UniRule"/>
</dbReference>
<sequence>MTPQGILIVLSGPSGTGKGTICRELLRSYPDLHDSISATTRAPRPGEHHGVNYFFLSHSEFQTMIQKDDLLEFAEVYGNYYGTPQQHVMQLLEAGKDVVLEIDIQGAMQVKTKFPAGVFIYIVPPSLNELSHRIYKRGTDSPEVIQKRLNCVSKELLLAHNYDYIVVNDKVEDAVKQIAAIISAERCKVKRNNALIEHICHDKCRLEE</sequence>
<dbReference type="CDD" id="cd00071">
    <property type="entry name" value="GMPK"/>
    <property type="match status" value="1"/>
</dbReference>
<dbReference type="InterPro" id="IPR020590">
    <property type="entry name" value="Guanylate_kinase_CS"/>
</dbReference>
<dbReference type="Proteomes" id="UP000295063">
    <property type="component" value="Unassembled WGS sequence"/>
</dbReference>
<dbReference type="SUPFAM" id="SSF52540">
    <property type="entry name" value="P-loop containing nucleoside triphosphate hydrolases"/>
    <property type="match status" value="1"/>
</dbReference>
<comment type="similarity">
    <text evidence="3 13">Belongs to the guanylate kinase family.</text>
</comment>
<dbReference type="InterPro" id="IPR027417">
    <property type="entry name" value="P-loop_NTPase"/>
</dbReference>
<reference evidence="15 16" key="1">
    <citation type="submission" date="2019-03" db="EMBL/GenBank/DDBJ databases">
        <title>Genomic Encyclopedia of Type Strains, Phase IV (KMG-IV): sequencing the most valuable type-strain genomes for metagenomic binning, comparative biology and taxonomic classification.</title>
        <authorList>
            <person name="Goeker M."/>
        </authorList>
    </citation>
    <scope>NUCLEOTIDE SEQUENCE [LARGE SCALE GENOMIC DNA]</scope>
    <source>
        <strain evidence="15 16">DSM 15969</strain>
    </source>
</reference>
<dbReference type="PANTHER" id="PTHR23117:SF13">
    <property type="entry name" value="GUANYLATE KINASE"/>
    <property type="match status" value="1"/>
</dbReference>
<dbReference type="Pfam" id="PF00625">
    <property type="entry name" value="Guanylate_kin"/>
    <property type="match status" value="1"/>
</dbReference>
<dbReference type="Gene3D" id="3.40.50.300">
    <property type="entry name" value="P-loop containing nucleotide triphosphate hydrolases"/>
    <property type="match status" value="1"/>
</dbReference>
<comment type="function">
    <text evidence="1 13">Essential for recycling GMP and indirectly, cGMP.</text>
</comment>
<keyword evidence="16" id="KW-1185">Reference proteome</keyword>
<dbReference type="FunFam" id="3.30.63.10:FF:000002">
    <property type="entry name" value="Guanylate kinase 1"/>
    <property type="match status" value="1"/>
</dbReference>
<dbReference type="GO" id="GO:0004385">
    <property type="term" value="F:GMP kinase activity"/>
    <property type="evidence" value="ECO:0007669"/>
    <property type="project" value="UniProtKB-UniRule"/>
</dbReference>
<evidence type="ECO:0000256" key="5">
    <source>
        <dbReference type="ARBA" id="ARBA00016296"/>
    </source>
</evidence>
<evidence type="ECO:0000256" key="9">
    <source>
        <dbReference type="ARBA" id="ARBA00022777"/>
    </source>
</evidence>
<evidence type="ECO:0000256" key="7">
    <source>
        <dbReference type="ARBA" id="ARBA00022679"/>
    </source>
</evidence>
<dbReference type="PANTHER" id="PTHR23117">
    <property type="entry name" value="GUANYLATE KINASE-RELATED"/>
    <property type="match status" value="1"/>
</dbReference>
<dbReference type="NCBIfam" id="TIGR03263">
    <property type="entry name" value="guanyl_kin"/>
    <property type="match status" value="1"/>
</dbReference>
<dbReference type="PROSITE" id="PS00856">
    <property type="entry name" value="GUANYLATE_KINASE_1"/>
    <property type="match status" value="1"/>
</dbReference>
<feature type="domain" description="Guanylate kinase-like" evidence="14">
    <location>
        <begin position="5"/>
        <end position="183"/>
    </location>
</feature>
<dbReference type="RefSeq" id="WP_132073925.1">
    <property type="nucleotide sequence ID" value="NZ_DAIMLW010000042.1"/>
</dbReference>
<feature type="binding site" evidence="13">
    <location>
        <begin position="12"/>
        <end position="19"/>
    </location>
    <ligand>
        <name>ATP</name>
        <dbReference type="ChEBI" id="CHEBI:30616"/>
    </ligand>
</feature>
<evidence type="ECO:0000256" key="10">
    <source>
        <dbReference type="ARBA" id="ARBA00022840"/>
    </source>
</evidence>
<accession>A0A4R1Q4G5</accession>
<dbReference type="EMBL" id="SLUI01000001">
    <property type="protein sequence ID" value="TCL39902.1"/>
    <property type="molecule type" value="Genomic_DNA"/>
</dbReference>
<dbReference type="EC" id="2.7.4.8" evidence="4 13"/>
<evidence type="ECO:0000256" key="8">
    <source>
        <dbReference type="ARBA" id="ARBA00022741"/>
    </source>
</evidence>
<dbReference type="HAMAP" id="MF_00328">
    <property type="entry name" value="Guanylate_kinase"/>
    <property type="match status" value="1"/>
</dbReference>
<keyword evidence="8 13" id="KW-0547">Nucleotide-binding</keyword>
<proteinExistence type="inferred from homology"/>
<keyword evidence="7 13" id="KW-0808">Transferase</keyword>
<organism evidence="15 16">
    <name type="scientific">Anaerospora hongkongensis</name>
    <dbReference type="NCBI Taxonomy" id="244830"/>
    <lineage>
        <taxon>Bacteria</taxon>
        <taxon>Bacillati</taxon>
        <taxon>Bacillota</taxon>
        <taxon>Negativicutes</taxon>
        <taxon>Selenomonadales</taxon>
        <taxon>Sporomusaceae</taxon>
        <taxon>Anaerospora</taxon>
    </lineage>
</organism>
<evidence type="ECO:0000313" key="15">
    <source>
        <dbReference type="EMBL" id="TCL39902.1"/>
    </source>
</evidence>
<evidence type="ECO:0000256" key="2">
    <source>
        <dbReference type="ARBA" id="ARBA00004496"/>
    </source>
</evidence>
<evidence type="ECO:0000259" key="14">
    <source>
        <dbReference type="PROSITE" id="PS50052"/>
    </source>
</evidence>
<dbReference type="InterPro" id="IPR008144">
    <property type="entry name" value="Guanylate_kin-like_dom"/>
</dbReference>
<comment type="subcellular location">
    <subcellularLocation>
        <location evidence="2 13">Cytoplasm</location>
    </subcellularLocation>
</comment>
<dbReference type="OrthoDB" id="9808150at2"/>
<comment type="catalytic activity">
    <reaction evidence="12 13">
        <text>GMP + ATP = GDP + ADP</text>
        <dbReference type="Rhea" id="RHEA:20780"/>
        <dbReference type="ChEBI" id="CHEBI:30616"/>
        <dbReference type="ChEBI" id="CHEBI:58115"/>
        <dbReference type="ChEBI" id="CHEBI:58189"/>
        <dbReference type="ChEBI" id="CHEBI:456216"/>
        <dbReference type="EC" id="2.7.4.8"/>
    </reaction>
</comment>
<evidence type="ECO:0000256" key="11">
    <source>
        <dbReference type="ARBA" id="ARBA00030128"/>
    </source>
</evidence>
<protein>
    <recommendedName>
        <fullName evidence="5 13">Guanylate kinase</fullName>
        <ecNumber evidence="4 13">2.7.4.8</ecNumber>
    </recommendedName>
    <alternativeName>
        <fullName evidence="11 13">GMP kinase</fullName>
    </alternativeName>
</protein>
<keyword evidence="9 13" id="KW-0418">Kinase</keyword>
<evidence type="ECO:0000313" key="16">
    <source>
        <dbReference type="Proteomes" id="UP000295063"/>
    </source>
</evidence>
<evidence type="ECO:0000256" key="1">
    <source>
        <dbReference type="ARBA" id="ARBA00003531"/>
    </source>
</evidence>